<name>A0A090GVB8_MESPL</name>
<protein>
    <submittedName>
        <fullName evidence="2">Uncharacterized protein</fullName>
    </submittedName>
</protein>
<keyword evidence="1" id="KW-0472">Membrane</keyword>
<accession>A0A090GVB8</accession>
<feature type="transmembrane region" description="Helical" evidence="1">
    <location>
        <begin position="32"/>
        <end position="52"/>
    </location>
</feature>
<dbReference type="AlphaFoldDB" id="A0A090GVB8"/>
<gene>
    <name evidence="2" type="ORF">MPL3365_30668</name>
</gene>
<proteinExistence type="predicted"/>
<evidence type="ECO:0000313" key="3">
    <source>
        <dbReference type="Proteomes" id="UP000046122"/>
    </source>
</evidence>
<evidence type="ECO:0000313" key="2">
    <source>
        <dbReference type="EMBL" id="CDX59486.1"/>
    </source>
</evidence>
<keyword evidence="1" id="KW-1133">Transmembrane helix</keyword>
<keyword evidence="1" id="KW-0812">Transmembrane</keyword>
<dbReference type="EMBL" id="CCNE01000023">
    <property type="protein sequence ID" value="CDX59486.1"/>
    <property type="molecule type" value="Genomic_DNA"/>
</dbReference>
<reference evidence="2 3" key="1">
    <citation type="submission" date="2014-08" db="EMBL/GenBank/DDBJ databases">
        <authorList>
            <person name="Moulin Lionel"/>
        </authorList>
    </citation>
    <scope>NUCLEOTIDE SEQUENCE [LARGE SCALE GENOMIC DNA]</scope>
</reference>
<sequence length="53" mass="6049">MDARLGVLEDKVFRTVHDGALRRRGRPRKRGLSLPVLSGSYYGLPLVHTTFWP</sequence>
<dbReference type="Proteomes" id="UP000046122">
    <property type="component" value="Unassembled WGS sequence"/>
</dbReference>
<organism evidence="2 3">
    <name type="scientific">Mesorhizobium plurifarium</name>
    <dbReference type="NCBI Taxonomy" id="69974"/>
    <lineage>
        <taxon>Bacteria</taxon>
        <taxon>Pseudomonadati</taxon>
        <taxon>Pseudomonadota</taxon>
        <taxon>Alphaproteobacteria</taxon>
        <taxon>Hyphomicrobiales</taxon>
        <taxon>Phyllobacteriaceae</taxon>
        <taxon>Mesorhizobium</taxon>
    </lineage>
</organism>
<evidence type="ECO:0000256" key="1">
    <source>
        <dbReference type="SAM" id="Phobius"/>
    </source>
</evidence>